<evidence type="ECO:0000313" key="3">
    <source>
        <dbReference type="Proteomes" id="UP000622687"/>
    </source>
</evidence>
<evidence type="ECO:0000256" key="1">
    <source>
        <dbReference type="SAM" id="Phobius"/>
    </source>
</evidence>
<gene>
    <name evidence="2" type="ORF">I6U51_12895</name>
</gene>
<accession>A0A934M3V6</accession>
<dbReference type="EMBL" id="JAEEGB010000014">
    <property type="protein sequence ID" value="MBI6873597.1"/>
    <property type="molecule type" value="Genomic_DNA"/>
</dbReference>
<keyword evidence="1" id="KW-0472">Membrane</keyword>
<keyword evidence="1" id="KW-0812">Transmembrane</keyword>
<comment type="caution">
    <text evidence="2">The sequence shown here is derived from an EMBL/GenBank/DDBJ whole genome shotgun (WGS) entry which is preliminary data.</text>
</comment>
<keyword evidence="3" id="KW-1185">Reference proteome</keyword>
<feature type="transmembrane region" description="Helical" evidence="1">
    <location>
        <begin position="66"/>
        <end position="86"/>
    </location>
</feature>
<name>A0A934M3V6_9CLOT</name>
<dbReference type="Proteomes" id="UP000622687">
    <property type="component" value="Unassembled WGS sequence"/>
</dbReference>
<keyword evidence="1" id="KW-1133">Transmembrane helix</keyword>
<feature type="transmembrane region" description="Helical" evidence="1">
    <location>
        <begin position="92"/>
        <end position="109"/>
    </location>
</feature>
<evidence type="ECO:0000313" key="2">
    <source>
        <dbReference type="EMBL" id="MBI6873597.1"/>
    </source>
</evidence>
<protein>
    <submittedName>
        <fullName evidence="2">Transporter</fullName>
    </submittedName>
</protein>
<organism evidence="2 3">
    <name type="scientific">Clostridium aciditolerans</name>
    <dbReference type="NCBI Taxonomy" id="339861"/>
    <lineage>
        <taxon>Bacteria</taxon>
        <taxon>Bacillati</taxon>
        <taxon>Bacillota</taxon>
        <taxon>Clostridia</taxon>
        <taxon>Eubacteriales</taxon>
        <taxon>Clostridiaceae</taxon>
        <taxon>Clostridium</taxon>
    </lineage>
</organism>
<dbReference type="AlphaFoldDB" id="A0A934M3V6"/>
<feature type="transmembrane region" description="Helical" evidence="1">
    <location>
        <begin position="7"/>
        <end position="27"/>
    </location>
</feature>
<proteinExistence type="predicted"/>
<feature type="transmembrane region" description="Helical" evidence="1">
    <location>
        <begin position="33"/>
        <end position="54"/>
    </location>
</feature>
<dbReference type="RefSeq" id="WP_211143022.1">
    <property type="nucleotide sequence ID" value="NZ_JAEEGB010000014.1"/>
</dbReference>
<reference evidence="2" key="1">
    <citation type="submission" date="2020-12" db="EMBL/GenBank/DDBJ databases">
        <title>Clostridium thailandense sp. nov., a novel acetogenic bacterium isolated from peat land soil in Thailand.</title>
        <authorList>
            <person name="Chaikitkaew S."/>
            <person name="Birkeland N.K."/>
        </authorList>
    </citation>
    <scope>NUCLEOTIDE SEQUENCE</scope>
    <source>
        <strain evidence="2">DSM 17425</strain>
    </source>
</reference>
<sequence length="113" mass="12672">MNKIKSYILLHMMLLMLSIGGIFSKLASRQEFLSVQFISLYVGSLIVLFIYAIAWQQILKHIPLTVAYANKGISLIWGMIFGNVFFSEVITLNMIIGAVIVFLGILMVVSDEV</sequence>
<dbReference type="InterPro" id="IPR037185">
    <property type="entry name" value="EmrE-like"/>
</dbReference>
<dbReference type="Gene3D" id="1.10.3730.20">
    <property type="match status" value="1"/>
</dbReference>
<dbReference type="SUPFAM" id="SSF103481">
    <property type="entry name" value="Multidrug resistance efflux transporter EmrE"/>
    <property type="match status" value="1"/>
</dbReference>